<dbReference type="GO" id="GO:0005643">
    <property type="term" value="C:nuclear pore"/>
    <property type="evidence" value="ECO:0007669"/>
    <property type="project" value="UniProtKB-SubCell"/>
</dbReference>
<evidence type="ECO:0000256" key="9">
    <source>
        <dbReference type="SAM" id="MobiDB-lite"/>
    </source>
</evidence>
<evidence type="ECO:0000256" key="4">
    <source>
        <dbReference type="ARBA" id="ARBA00022927"/>
    </source>
</evidence>
<evidence type="ECO:0000313" key="11">
    <source>
        <dbReference type="Proteomes" id="UP000002009"/>
    </source>
</evidence>
<evidence type="ECO:0000256" key="3">
    <source>
        <dbReference type="ARBA" id="ARBA00022816"/>
    </source>
</evidence>
<organism evidence="10 11">
    <name type="scientific">Micromonas commoda (strain RCC299 / NOUM17 / CCMP2709)</name>
    <name type="common">Picoplanktonic green alga</name>
    <dbReference type="NCBI Taxonomy" id="296587"/>
    <lineage>
        <taxon>Eukaryota</taxon>
        <taxon>Viridiplantae</taxon>
        <taxon>Chlorophyta</taxon>
        <taxon>Mamiellophyceae</taxon>
        <taxon>Mamiellales</taxon>
        <taxon>Mamiellaceae</taxon>
        <taxon>Micromonas</taxon>
    </lineage>
</organism>
<dbReference type="RefSeq" id="XP_002500565.1">
    <property type="nucleotide sequence ID" value="XM_002500519.1"/>
</dbReference>
<comment type="subcellular location">
    <subcellularLocation>
        <location evidence="1">Nucleus</location>
        <location evidence="1">Nuclear pore complex</location>
    </subcellularLocation>
</comment>
<keyword evidence="8" id="KW-0175">Coiled coil</keyword>
<dbReference type="PANTHER" id="PTHR13257">
    <property type="entry name" value="NUCLEOPORIN NUP84-RELATED"/>
    <property type="match status" value="1"/>
</dbReference>
<evidence type="ECO:0000256" key="5">
    <source>
        <dbReference type="ARBA" id="ARBA00023010"/>
    </source>
</evidence>
<dbReference type="FunCoup" id="C1E1Y3">
    <property type="interactions" value="389"/>
</dbReference>
<dbReference type="KEGG" id="mis:MICPUN_99528"/>
<name>C1E1Y3_MICCC</name>
<keyword evidence="11" id="KW-1185">Reference proteome</keyword>
<dbReference type="OrthoDB" id="498631at2759"/>
<reference evidence="10 11" key="1">
    <citation type="journal article" date="2009" name="Science">
        <title>Green evolution and dynamic adaptations revealed by genomes of the marine picoeukaryotes Micromonas.</title>
        <authorList>
            <person name="Worden A.Z."/>
            <person name="Lee J.H."/>
            <person name="Mock T."/>
            <person name="Rouze P."/>
            <person name="Simmons M.P."/>
            <person name="Aerts A.L."/>
            <person name="Allen A.E."/>
            <person name="Cuvelier M.L."/>
            <person name="Derelle E."/>
            <person name="Everett M.V."/>
            <person name="Foulon E."/>
            <person name="Grimwood J."/>
            <person name="Gundlach H."/>
            <person name="Henrissat B."/>
            <person name="Napoli C."/>
            <person name="McDonald S.M."/>
            <person name="Parker M.S."/>
            <person name="Rombauts S."/>
            <person name="Salamov A."/>
            <person name="Von Dassow P."/>
            <person name="Badger J.H."/>
            <person name="Coutinho P.M."/>
            <person name="Demir E."/>
            <person name="Dubchak I."/>
            <person name="Gentemann C."/>
            <person name="Eikrem W."/>
            <person name="Gready J.E."/>
            <person name="John U."/>
            <person name="Lanier W."/>
            <person name="Lindquist E.A."/>
            <person name="Lucas S."/>
            <person name="Mayer K.F."/>
            <person name="Moreau H."/>
            <person name="Not F."/>
            <person name="Otillar R."/>
            <person name="Panaud O."/>
            <person name="Pangilinan J."/>
            <person name="Paulsen I."/>
            <person name="Piegu B."/>
            <person name="Poliakov A."/>
            <person name="Robbens S."/>
            <person name="Schmutz J."/>
            <person name="Toulza E."/>
            <person name="Wyss T."/>
            <person name="Zelensky A."/>
            <person name="Zhou K."/>
            <person name="Armbrust E.V."/>
            <person name="Bhattacharya D."/>
            <person name="Goodenough U.W."/>
            <person name="Van de Peer Y."/>
            <person name="Grigoriev I.V."/>
        </authorList>
    </citation>
    <scope>NUCLEOTIDE SEQUENCE [LARGE SCALE GENOMIC DNA]</scope>
    <source>
        <strain evidence="11">RCC299 / NOUM17</strain>
    </source>
</reference>
<feature type="coiled-coil region" evidence="8">
    <location>
        <begin position="720"/>
        <end position="789"/>
    </location>
</feature>
<dbReference type="GO" id="GO:0006406">
    <property type="term" value="P:mRNA export from nucleus"/>
    <property type="evidence" value="ECO:0007669"/>
    <property type="project" value="TreeGrafter"/>
</dbReference>
<evidence type="ECO:0000256" key="8">
    <source>
        <dbReference type="SAM" id="Coils"/>
    </source>
</evidence>
<dbReference type="AlphaFoldDB" id="C1E1Y3"/>
<feature type="region of interest" description="Disordered" evidence="9">
    <location>
        <begin position="278"/>
        <end position="330"/>
    </location>
</feature>
<keyword evidence="7" id="KW-0539">Nucleus</keyword>
<protein>
    <submittedName>
        <fullName evidence="10">Uncharacterized protein</fullName>
    </submittedName>
</protein>
<dbReference type="InParanoid" id="C1E1Y3"/>
<dbReference type="GO" id="GO:0006606">
    <property type="term" value="P:protein import into nucleus"/>
    <property type="evidence" value="ECO:0007669"/>
    <property type="project" value="TreeGrafter"/>
</dbReference>
<evidence type="ECO:0000256" key="1">
    <source>
        <dbReference type="ARBA" id="ARBA00004567"/>
    </source>
</evidence>
<dbReference type="GO" id="GO:0000055">
    <property type="term" value="P:ribosomal large subunit export from nucleus"/>
    <property type="evidence" value="ECO:0007669"/>
    <property type="project" value="InterPro"/>
</dbReference>
<dbReference type="PANTHER" id="PTHR13257:SF0">
    <property type="entry name" value="NUCLEAR PORE COMPLEX PROTEIN NUP88"/>
    <property type="match status" value="1"/>
</dbReference>
<keyword evidence="6" id="KW-0906">Nuclear pore complex</keyword>
<evidence type="ECO:0000256" key="7">
    <source>
        <dbReference type="ARBA" id="ARBA00023242"/>
    </source>
</evidence>
<evidence type="ECO:0000256" key="2">
    <source>
        <dbReference type="ARBA" id="ARBA00022448"/>
    </source>
</evidence>
<feature type="region of interest" description="Disordered" evidence="9">
    <location>
        <begin position="1"/>
        <end position="23"/>
    </location>
</feature>
<proteinExistence type="predicted"/>
<dbReference type="SUPFAM" id="SSF69322">
    <property type="entry name" value="Tricorn protease domain 2"/>
    <property type="match status" value="1"/>
</dbReference>
<dbReference type="STRING" id="296587.C1E1Y3"/>
<dbReference type="GO" id="GO:0017056">
    <property type="term" value="F:structural constituent of nuclear pore"/>
    <property type="evidence" value="ECO:0007669"/>
    <property type="project" value="InterPro"/>
</dbReference>
<dbReference type="OMA" id="AWCESAP"/>
<dbReference type="EMBL" id="CP001324">
    <property type="protein sequence ID" value="ACO61823.1"/>
    <property type="molecule type" value="Genomic_DNA"/>
</dbReference>
<sequence>MEAFLNPCVRSDGERLDPSLSPAPSLLAEDGRGVLYALGADGVIRACPARLLNAAARGSIADDALPTRVFKPEPPIDFEPRTISVSPSGHFAAVGGLRHDASAGSGSIPPSSALAIVSLRTGGDRSGFEALEDGAPGCRCVPLLDDDFDRHPSMRPLRAAWHPNSDGHLCVLLSDGTLHVFDAAVGPVAEQAFRLDPWGRGSRPGPYPLRPEIVDFAFAPPHGWGALSLVLLGREGDVYVMCPFAPWGARYPRVTLESLQPPDENSEVWLATTFPTLRRNGRGADNEDDDDGYDDDAGGGGGVVPSDDDDDDAGGGGGGAPSDDDDAFAGPTVAARPARIEGVATALRGPLPLGTDPVDGDGDGGVIGRGAVARSLAAAPFAAGEGGGALLAVAHQRVVADERDERAPNEGRVSATLDVLILPQEPSPAWAALSEEDEAAAYEAAACDGGPVLTLAPIAADDDDGSLQPLLAIDRVELASGEPTLRRPKTSVAAAQNELAPFVSVVWDPSCRDRVFCCAGGAVHGVTLTWLAAVEGAVDEEEEGEKSGSELSLPTVVTLMDSPEVLLGVAPCGDPLAEGLLLAVDATGAAYGLRPAPPLPEGIDAGNEDEAIDSAAASALAGGAEASAELRALAAGPPGPPPAPPAGAAALKPGTIEGNAALAAAAIALKERHLRYAHRVHAATKRHSLRLGAEIKRQRVEAKVIREGLEAVLARKEILAAKIERSVANHEEIRERLRKLAEAERSLPHPLTRAESAFKTTLQANADDLPLLEAKLEELKRRCEAIGEDFATIGALAAGDGDVFERLAASDPAIAAEIELQDAATKANLERVKEIELAVGPLDDF</sequence>
<feature type="compositionally biased region" description="Acidic residues" evidence="9">
    <location>
        <begin position="286"/>
        <end position="297"/>
    </location>
</feature>
<dbReference type="eggNOG" id="KOG4460">
    <property type="taxonomic scope" value="Eukaryota"/>
</dbReference>
<gene>
    <name evidence="10" type="ORF">MICPUN_99528</name>
</gene>
<evidence type="ECO:0000313" key="10">
    <source>
        <dbReference type="EMBL" id="ACO61823.1"/>
    </source>
</evidence>
<dbReference type="GO" id="GO:0000056">
    <property type="term" value="P:ribosomal small subunit export from nucleus"/>
    <property type="evidence" value="ECO:0007669"/>
    <property type="project" value="InterPro"/>
</dbReference>
<keyword evidence="4" id="KW-0653">Protein transport</keyword>
<evidence type="ECO:0000256" key="6">
    <source>
        <dbReference type="ARBA" id="ARBA00023132"/>
    </source>
</evidence>
<keyword evidence="5" id="KW-0811">Translocation</keyword>
<dbReference type="Proteomes" id="UP000002009">
    <property type="component" value="Chromosome 3"/>
</dbReference>
<dbReference type="InterPro" id="IPR037700">
    <property type="entry name" value="NUP88/NUP82"/>
</dbReference>
<keyword evidence="3" id="KW-0509">mRNA transport</keyword>
<keyword evidence="2" id="KW-0813">Transport</keyword>
<dbReference type="GeneID" id="8241756"/>
<accession>C1E1Y3</accession>